<feature type="compositionally biased region" description="Basic residues" evidence="1">
    <location>
        <begin position="1"/>
        <end position="11"/>
    </location>
</feature>
<evidence type="ECO:0000313" key="2">
    <source>
        <dbReference type="EMBL" id="SOC43431.1"/>
    </source>
</evidence>
<keyword evidence="3" id="KW-1185">Reference proteome</keyword>
<reference evidence="3" key="1">
    <citation type="submission" date="2017-08" db="EMBL/GenBank/DDBJ databases">
        <authorList>
            <person name="Varghese N."/>
            <person name="Submissions S."/>
        </authorList>
    </citation>
    <scope>NUCLEOTIDE SEQUENCE [LARGE SCALE GENOMIC DNA]</scope>
    <source>
        <strain evidence="3">DSM 23173</strain>
    </source>
</reference>
<dbReference type="OrthoDB" id="9910203at2"/>
<feature type="region of interest" description="Disordered" evidence="1">
    <location>
        <begin position="1"/>
        <end position="25"/>
    </location>
</feature>
<feature type="compositionally biased region" description="Basic residues" evidence="1">
    <location>
        <begin position="91"/>
        <end position="105"/>
    </location>
</feature>
<dbReference type="EMBL" id="OBQF01000005">
    <property type="protein sequence ID" value="SOC43431.1"/>
    <property type="molecule type" value="Genomic_DNA"/>
</dbReference>
<accession>A0A285UT54</accession>
<dbReference type="Proteomes" id="UP000219412">
    <property type="component" value="Unassembled WGS sequence"/>
</dbReference>
<feature type="compositionally biased region" description="Basic and acidic residues" evidence="1">
    <location>
        <begin position="12"/>
        <end position="25"/>
    </location>
</feature>
<gene>
    <name evidence="2" type="ORF">SAMN05878391_1978</name>
</gene>
<evidence type="ECO:0000313" key="3">
    <source>
        <dbReference type="Proteomes" id="UP000219412"/>
    </source>
</evidence>
<protein>
    <submittedName>
        <fullName evidence="2">Uncharacterized protein</fullName>
    </submittedName>
</protein>
<name>A0A285UT54_9STAP</name>
<proteinExistence type="predicted"/>
<dbReference type="RefSeq" id="WP_097041628.1">
    <property type="nucleotide sequence ID" value="NZ_OBQF01000005.1"/>
</dbReference>
<evidence type="ECO:0000256" key="1">
    <source>
        <dbReference type="SAM" id="MobiDB-lite"/>
    </source>
</evidence>
<feature type="region of interest" description="Disordered" evidence="1">
    <location>
        <begin position="74"/>
        <end position="119"/>
    </location>
</feature>
<organism evidence="2 3">
    <name type="scientific">Salinicoccus kekensis</name>
    <dbReference type="NCBI Taxonomy" id="714307"/>
    <lineage>
        <taxon>Bacteria</taxon>
        <taxon>Bacillati</taxon>
        <taxon>Bacillota</taxon>
        <taxon>Bacilli</taxon>
        <taxon>Bacillales</taxon>
        <taxon>Staphylococcaceae</taxon>
        <taxon>Salinicoccus</taxon>
    </lineage>
</organism>
<dbReference type="AlphaFoldDB" id="A0A285UT54"/>
<sequence length="119" mass="13738">MVKLRGIKKPLQKGERNRTHSSIEERWDEDAKWFKKDAEKYPEKYKAKNDEKHVSSEELERYLDNFIEEGNASRSAAGTAAHIRAGTGRGLQRKAGKRALTRGRNNRLQTAIRKTSKKK</sequence>